<sequence>MAARPSESVEDVQQEAENLRAAEGQGVDVAEAQYAEKPSGAANLIGAGKRVIRLLEGAVGTGGTGGEGAGVE</sequence>
<accession>A0AAE0G8N8</accession>
<dbReference type="EMBL" id="LGRX02008542">
    <property type="protein sequence ID" value="KAK3273308.1"/>
    <property type="molecule type" value="Genomic_DNA"/>
</dbReference>
<name>A0AAE0G8N8_9CHLO</name>
<dbReference type="Proteomes" id="UP001190700">
    <property type="component" value="Unassembled WGS sequence"/>
</dbReference>
<dbReference type="AlphaFoldDB" id="A0AAE0G8N8"/>
<evidence type="ECO:0000313" key="2">
    <source>
        <dbReference type="EMBL" id="KAK3273308.1"/>
    </source>
</evidence>
<feature type="region of interest" description="Disordered" evidence="1">
    <location>
        <begin position="1"/>
        <end position="23"/>
    </location>
</feature>
<comment type="caution">
    <text evidence="2">The sequence shown here is derived from an EMBL/GenBank/DDBJ whole genome shotgun (WGS) entry which is preliminary data.</text>
</comment>
<gene>
    <name evidence="2" type="ORF">CYMTET_18442</name>
</gene>
<protein>
    <submittedName>
        <fullName evidence="2">Uncharacterized protein</fullName>
    </submittedName>
</protein>
<organism evidence="2 3">
    <name type="scientific">Cymbomonas tetramitiformis</name>
    <dbReference type="NCBI Taxonomy" id="36881"/>
    <lineage>
        <taxon>Eukaryota</taxon>
        <taxon>Viridiplantae</taxon>
        <taxon>Chlorophyta</taxon>
        <taxon>Pyramimonadophyceae</taxon>
        <taxon>Pyramimonadales</taxon>
        <taxon>Pyramimonadaceae</taxon>
        <taxon>Cymbomonas</taxon>
    </lineage>
</organism>
<proteinExistence type="predicted"/>
<evidence type="ECO:0000313" key="3">
    <source>
        <dbReference type="Proteomes" id="UP001190700"/>
    </source>
</evidence>
<reference evidence="2 3" key="1">
    <citation type="journal article" date="2015" name="Genome Biol. Evol.">
        <title>Comparative Genomics of a Bacterivorous Green Alga Reveals Evolutionary Causalities and Consequences of Phago-Mixotrophic Mode of Nutrition.</title>
        <authorList>
            <person name="Burns J.A."/>
            <person name="Paasch A."/>
            <person name="Narechania A."/>
            <person name="Kim E."/>
        </authorList>
    </citation>
    <scope>NUCLEOTIDE SEQUENCE [LARGE SCALE GENOMIC DNA]</scope>
    <source>
        <strain evidence="2 3">PLY_AMNH</strain>
    </source>
</reference>
<keyword evidence="3" id="KW-1185">Reference proteome</keyword>
<evidence type="ECO:0000256" key="1">
    <source>
        <dbReference type="SAM" id="MobiDB-lite"/>
    </source>
</evidence>